<reference evidence="2" key="2">
    <citation type="submission" date="2020-09" db="EMBL/GenBank/DDBJ databases">
        <authorList>
            <person name="Sun Q."/>
            <person name="Zhou Y."/>
        </authorList>
    </citation>
    <scope>NUCLEOTIDE SEQUENCE</scope>
    <source>
        <strain evidence="2">CGMCC 4.7679</strain>
    </source>
</reference>
<accession>A0A8H9J684</accession>
<keyword evidence="3" id="KW-1185">Reference proteome</keyword>
<proteinExistence type="predicted"/>
<gene>
    <name evidence="2" type="ORF">GCM10017566_66470</name>
</gene>
<name>A0A8H9J684_9PSEU</name>
<evidence type="ECO:0000313" key="2">
    <source>
        <dbReference type="EMBL" id="GHF83148.1"/>
    </source>
</evidence>
<feature type="compositionally biased region" description="Basic residues" evidence="1">
    <location>
        <begin position="26"/>
        <end position="42"/>
    </location>
</feature>
<organism evidence="2 3">
    <name type="scientific">Amycolatopsis bartoniae</name>
    <dbReference type="NCBI Taxonomy" id="941986"/>
    <lineage>
        <taxon>Bacteria</taxon>
        <taxon>Bacillati</taxon>
        <taxon>Actinomycetota</taxon>
        <taxon>Actinomycetes</taxon>
        <taxon>Pseudonocardiales</taxon>
        <taxon>Pseudonocardiaceae</taxon>
        <taxon>Amycolatopsis</taxon>
    </lineage>
</organism>
<feature type="region of interest" description="Disordered" evidence="1">
    <location>
        <begin position="20"/>
        <end position="50"/>
    </location>
</feature>
<dbReference type="EMBL" id="BNAV01000016">
    <property type="protein sequence ID" value="GHF83148.1"/>
    <property type="molecule type" value="Genomic_DNA"/>
</dbReference>
<feature type="region of interest" description="Disordered" evidence="1">
    <location>
        <begin position="88"/>
        <end position="110"/>
    </location>
</feature>
<dbReference type="Proteomes" id="UP000658656">
    <property type="component" value="Unassembled WGS sequence"/>
</dbReference>
<dbReference type="AlphaFoldDB" id="A0A8H9J684"/>
<evidence type="ECO:0000313" key="3">
    <source>
        <dbReference type="Proteomes" id="UP000658656"/>
    </source>
</evidence>
<sequence length="110" mass="12794">MRADSARKAYFLALALRSAKPERGARRTPRKGHHNAFVRRPRQRADRLSALNRGRPVKIWSFQRKYFDAHRADRNGKESVAREVPLAVRVRRSLSSPQMQRLSPRPNAPR</sequence>
<reference evidence="2" key="1">
    <citation type="journal article" date="2014" name="Int. J. Syst. Evol. Microbiol.">
        <title>Complete genome sequence of Corynebacterium casei LMG S-19264T (=DSM 44701T), isolated from a smear-ripened cheese.</title>
        <authorList>
            <consortium name="US DOE Joint Genome Institute (JGI-PGF)"/>
            <person name="Walter F."/>
            <person name="Albersmeier A."/>
            <person name="Kalinowski J."/>
            <person name="Ruckert C."/>
        </authorList>
    </citation>
    <scope>NUCLEOTIDE SEQUENCE</scope>
    <source>
        <strain evidence="2">CGMCC 4.7679</strain>
    </source>
</reference>
<protein>
    <submittedName>
        <fullName evidence="2">Uncharacterized protein</fullName>
    </submittedName>
</protein>
<comment type="caution">
    <text evidence="2">The sequence shown here is derived from an EMBL/GenBank/DDBJ whole genome shotgun (WGS) entry which is preliminary data.</text>
</comment>
<evidence type="ECO:0000256" key="1">
    <source>
        <dbReference type="SAM" id="MobiDB-lite"/>
    </source>
</evidence>